<comment type="caution">
    <text evidence="6">Lacks conserved residue(s) required for the propagation of feature annotation.</text>
</comment>
<feature type="domain" description="Myosin motor" evidence="8">
    <location>
        <begin position="1"/>
        <end position="393"/>
    </location>
</feature>
<evidence type="ECO:0000256" key="2">
    <source>
        <dbReference type="ARBA" id="ARBA00022840"/>
    </source>
</evidence>
<evidence type="ECO:0000256" key="5">
    <source>
        <dbReference type="ARBA" id="ARBA00023203"/>
    </source>
</evidence>
<dbReference type="GO" id="GO:0030048">
    <property type="term" value="P:actin filament-based movement"/>
    <property type="evidence" value="ECO:0007669"/>
    <property type="project" value="UniProtKB-ARBA"/>
</dbReference>
<dbReference type="SUPFAM" id="SSF52540">
    <property type="entry name" value="P-loop containing nucleoside triphosphate hydrolases"/>
    <property type="match status" value="2"/>
</dbReference>
<feature type="region of interest" description="Actin-binding" evidence="6">
    <location>
        <begin position="269"/>
        <end position="291"/>
    </location>
</feature>
<dbReference type="InterPro" id="IPR001609">
    <property type="entry name" value="Myosin_head_motor_dom-like"/>
</dbReference>
<keyword evidence="10" id="KW-1185">Reference proteome</keyword>
<dbReference type="Proteomes" id="UP001190700">
    <property type="component" value="Unassembled WGS sequence"/>
</dbReference>
<dbReference type="Gene3D" id="1.20.5.4820">
    <property type="match status" value="1"/>
</dbReference>
<evidence type="ECO:0000256" key="4">
    <source>
        <dbReference type="ARBA" id="ARBA00023175"/>
    </source>
</evidence>
<evidence type="ECO:0000256" key="3">
    <source>
        <dbReference type="ARBA" id="ARBA00023123"/>
    </source>
</evidence>
<dbReference type="GO" id="GO:0016020">
    <property type="term" value="C:membrane"/>
    <property type="evidence" value="ECO:0007669"/>
    <property type="project" value="TreeGrafter"/>
</dbReference>
<comment type="similarity">
    <text evidence="6">Belongs to the TRAFAC class myosin-kinesin ATPase superfamily. Myosin family.</text>
</comment>
<organism evidence="9 10">
    <name type="scientific">Cymbomonas tetramitiformis</name>
    <dbReference type="NCBI Taxonomy" id="36881"/>
    <lineage>
        <taxon>Eukaryota</taxon>
        <taxon>Viridiplantae</taxon>
        <taxon>Chlorophyta</taxon>
        <taxon>Pyramimonadophyceae</taxon>
        <taxon>Pyramimonadales</taxon>
        <taxon>Pyramimonadaceae</taxon>
        <taxon>Cymbomonas</taxon>
    </lineage>
</organism>
<dbReference type="Gene3D" id="1.20.120.720">
    <property type="entry name" value="Myosin VI head, motor domain, U50 subdomain"/>
    <property type="match status" value="1"/>
</dbReference>
<keyword evidence="1" id="KW-0547">Nucleotide-binding</keyword>
<evidence type="ECO:0000256" key="7">
    <source>
        <dbReference type="SAM" id="MobiDB-lite"/>
    </source>
</evidence>
<dbReference type="InterPro" id="IPR027417">
    <property type="entry name" value="P-loop_NTPase"/>
</dbReference>
<dbReference type="InterPro" id="IPR036961">
    <property type="entry name" value="Kinesin_motor_dom_sf"/>
</dbReference>
<dbReference type="PROSITE" id="PS50096">
    <property type="entry name" value="IQ"/>
    <property type="match status" value="8"/>
</dbReference>
<feature type="region of interest" description="Disordered" evidence="7">
    <location>
        <begin position="219"/>
        <end position="254"/>
    </location>
</feature>
<keyword evidence="5 6" id="KW-0009">Actin-binding</keyword>
<dbReference type="AlphaFoldDB" id="A0AAE0FJC9"/>
<dbReference type="PANTHER" id="PTHR13140:SF706">
    <property type="entry name" value="DILUTE CLASS UNCONVENTIONAL MYOSIN, ISOFORM C"/>
    <property type="match status" value="1"/>
</dbReference>
<evidence type="ECO:0000256" key="1">
    <source>
        <dbReference type="ARBA" id="ARBA00022741"/>
    </source>
</evidence>
<dbReference type="GO" id="GO:0051015">
    <property type="term" value="F:actin filament binding"/>
    <property type="evidence" value="ECO:0007669"/>
    <property type="project" value="TreeGrafter"/>
</dbReference>
<dbReference type="Gene3D" id="1.20.58.530">
    <property type="match status" value="1"/>
</dbReference>
<dbReference type="GO" id="GO:0000146">
    <property type="term" value="F:microfilament motor activity"/>
    <property type="evidence" value="ECO:0007669"/>
    <property type="project" value="TreeGrafter"/>
</dbReference>
<keyword evidence="3 6" id="KW-0518">Myosin</keyword>
<proteinExistence type="inferred from homology"/>
<dbReference type="PROSITE" id="PS51456">
    <property type="entry name" value="MYOSIN_MOTOR"/>
    <property type="match status" value="1"/>
</dbReference>
<dbReference type="GO" id="GO:0005737">
    <property type="term" value="C:cytoplasm"/>
    <property type="evidence" value="ECO:0007669"/>
    <property type="project" value="TreeGrafter"/>
</dbReference>
<dbReference type="InterPro" id="IPR000048">
    <property type="entry name" value="IQ_motif_EF-hand-BS"/>
</dbReference>
<dbReference type="CDD" id="cd00124">
    <property type="entry name" value="MYSc"/>
    <property type="match status" value="1"/>
</dbReference>
<name>A0AAE0FJC9_9CHLO</name>
<dbReference type="PRINTS" id="PR00193">
    <property type="entry name" value="MYOSINHEAVY"/>
</dbReference>
<keyword evidence="4" id="KW-0505">Motor protein</keyword>
<dbReference type="GO" id="GO:0007015">
    <property type="term" value="P:actin filament organization"/>
    <property type="evidence" value="ECO:0007669"/>
    <property type="project" value="TreeGrafter"/>
</dbReference>
<dbReference type="Gene3D" id="1.20.5.190">
    <property type="match status" value="2"/>
</dbReference>
<dbReference type="SMART" id="SM00242">
    <property type="entry name" value="MYSc"/>
    <property type="match status" value="1"/>
</dbReference>
<dbReference type="GO" id="GO:0005524">
    <property type="term" value="F:ATP binding"/>
    <property type="evidence" value="ECO:0007669"/>
    <property type="project" value="UniProtKB-KW"/>
</dbReference>
<dbReference type="Pfam" id="PF00063">
    <property type="entry name" value="Myosin_head"/>
    <property type="match status" value="1"/>
</dbReference>
<evidence type="ECO:0000313" key="10">
    <source>
        <dbReference type="Proteomes" id="UP001190700"/>
    </source>
</evidence>
<evidence type="ECO:0000259" key="8">
    <source>
        <dbReference type="PROSITE" id="PS51456"/>
    </source>
</evidence>
<dbReference type="PANTHER" id="PTHR13140">
    <property type="entry name" value="MYOSIN"/>
    <property type="match status" value="1"/>
</dbReference>
<evidence type="ECO:0000313" key="9">
    <source>
        <dbReference type="EMBL" id="KAK3260813.1"/>
    </source>
</evidence>
<dbReference type="SMART" id="SM00015">
    <property type="entry name" value="IQ"/>
    <property type="match status" value="13"/>
</dbReference>
<gene>
    <name evidence="9" type="ORF">CYMTET_30250</name>
</gene>
<feature type="compositionally biased region" description="Pro residues" evidence="7">
    <location>
        <begin position="220"/>
        <end position="232"/>
    </location>
</feature>
<protein>
    <recommendedName>
        <fullName evidence="8">Myosin motor domain-containing protein</fullName>
    </recommendedName>
</protein>
<accession>A0AAE0FJC9</accession>
<dbReference type="Gene3D" id="3.40.850.10">
    <property type="entry name" value="Kinesin motor domain"/>
    <property type="match status" value="1"/>
</dbReference>
<evidence type="ECO:0000256" key="6">
    <source>
        <dbReference type="PROSITE-ProRule" id="PRU00782"/>
    </source>
</evidence>
<sequence length="808" mass="95817">MGTCTQAETARDSMAKTIYHKLFKWLIDRMNVSIRPSSRFYGTIGILDIYGFEIFEHNSLEQLCINFANEKLQHGFIKQIFVAEQEEYRAEKIDWENVVFQDNYECVDLLEHRLHGVMPLLDEQVMHPRGSDQAWARTMNDANKLHPRYGHRKRKGALSEDFFAVQHYAGEVCYETTGCMEKNKDNMSVDSLLSLRSSTMDLLQSLFLPGAKVVIEEASAPPPPKVAPPPPSATWLPKPGSSPGRRGPSTDATKNAKKNTICFLFRKDLDELMKLLESSERHYVRAIKPNLNKKPDLFTSKMVFEQLMYNSVPETIRVRKKGFPFRFIFDSFITRYFMILEGENWRELEACAVCSRIMHKAGVVEGKENYLMGLTKVFIKSEKPLIKLDVARMGIIGHKLCSIQAYIHMKPVRKHFLRLRRDTIVVQKFARVYLARQYCIRRVKAIKRLQATIRMAPHRWEYLRVWRTIVCAQKFLRRRLCVEAWRQLQGLRSAACLLIQTAARRVLARHNYLRNRRSYLRLHAAVRGMFARSQARIMKRGFLRLQSEFRRRKVQRDYQELRASVVLVQAAVRGHLFKLRYGKVTMKVTFLQACVRRRLQRRCYLRDRLAVCRLQAVCRMWVQRRRYRKTIERVTALQSRARGASERRKFDQMRRLIVRLQRRRRILTHRYPFRVMKLQVVRMQAAVRRWLARRGYKLARTRVLCCQAQARRWRAQRAYAACRRMLVQLQARVRGCSARRRVRRKRRALVRLQSQARMQCTRMKYRRARRLIEQLQGRVRGSACRRRFLRQRHGVILLQALVRQRMAR</sequence>
<feature type="compositionally biased region" description="Low complexity" evidence="7">
    <location>
        <begin position="239"/>
        <end position="249"/>
    </location>
</feature>
<feature type="non-terminal residue" evidence="9">
    <location>
        <position position="808"/>
    </location>
</feature>
<keyword evidence="2" id="KW-0067">ATP-binding</keyword>
<dbReference type="GO" id="GO:0016459">
    <property type="term" value="C:myosin complex"/>
    <property type="evidence" value="ECO:0007669"/>
    <property type="project" value="UniProtKB-KW"/>
</dbReference>
<dbReference type="EMBL" id="LGRX02017408">
    <property type="protein sequence ID" value="KAK3260813.1"/>
    <property type="molecule type" value="Genomic_DNA"/>
</dbReference>
<reference evidence="9 10" key="1">
    <citation type="journal article" date="2015" name="Genome Biol. Evol.">
        <title>Comparative Genomics of a Bacterivorous Green Alga Reveals Evolutionary Causalities and Consequences of Phago-Mixotrophic Mode of Nutrition.</title>
        <authorList>
            <person name="Burns J.A."/>
            <person name="Paasch A."/>
            <person name="Narechania A."/>
            <person name="Kim E."/>
        </authorList>
    </citation>
    <scope>NUCLEOTIDE SEQUENCE [LARGE SCALE GENOMIC DNA]</scope>
    <source>
        <strain evidence="9 10">PLY_AMNH</strain>
    </source>
</reference>
<comment type="caution">
    <text evidence="9">The sequence shown here is derived from an EMBL/GenBank/DDBJ whole genome shotgun (WGS) entry which is preliminary data.</text>
</comment>